<keyword evidence="1" id="KW-1133">Transmembrane helix</keyword>
<evidence type="ECO:0008006" key="4">
    <source>
        <dbReference type="Google" id="ProtNLM"/>
    </source>
</evidence>
<gene>
    <name evidence="2" type="ORF">SAMN02746062_00081</name>
</gene>
<organism evidence="2 3">
    <name type="scientific">Alysiella filiformis DSM 16848</name>
    <dbReference type="NCBI Taxonomy" id="1120981"/>
    <lineage>
        <taxon>Bacteria</taxon>
        <taxon>Pseudomonadati</taxon>
        <taxon>Pseudomonadota</taxon>
        <taxon>Betaproteobacteria</taxon>
        <taxon>Neisseriales</taxon>
        <taxon>Neisseriaceae</taxon>
        <taxon>Alysiella</taxon>
    </lineage>
</organism>
<feature type="transmembrane region" description="Helical" evidence="1">
    <location>
        <begin position="6"/>
        <end position="23"/>
    </location>
</feature>
<dbReference type="AlphaFoldDB" id="A0A286E1X0"/>
<evidence type="ECO:0000313" key="2">
    <source>
        <dbReference type="EMBL" id="SOD64882.1"/>
    </source>
</evidence>
<reference evidence="2 3" key="1">
    <citation type="submission" date="2017-09" db="EMBL/GenBank/DDBJ databases">
        <authorList>
            <person name="Ehlers B."/>
            <person name="Leendertz F.H."/>
        </authorList>
    </citation>
    <scope>NUCLEOTIDE SEQUENCE [LARGE SCALE GENOMIC DNA]</scope>
    <source>
        <strain evidence="2 3">DSM 16848</strain>
    </source>
</reference>
<evidence type="ECO:0000313" key="3">
    <source>
        <dbReference type="Proteomes" id="UP000219669"/>
    </source>
</evidence>
<name>A0A286E1X0_9NEIS</name>
<proteinExistence type="predicted"/>
<sequence>MKETLIGITALILIPLAYLLMPFEWRRHKDIQLGNQLVAKIESYEKTHKKLPENNDEAVFKALDFRHDKQFGWQPNYRRTEQGFELSYENGYAKPFLTWNAKDRRWYLKD</sequence>
<accession>A0A286E1X0</accession>
<protein>
    <recommendedName>
        <fullName evidence="4">General secretion pathway protein G</fullName>
    </recommendedName>
</protein>
<keyword evidence="1" id="KW-0812">Transmembrane</keyword>
<keyword evidence="1" id="KW-0472">Membrane</keyword>
<dbReference type="RefSeq" id="WP_097113169.1">
    <property type="nucleotide sequence ID" value="NZ_CP083931.1"/>
</dbReference>
<keyword evidence="3" id="KW-1185">Reference proteome</keyword>
<dbReference type="Proteomes" id="UP000219669">
    <property type="component" value="Unassembled WGS sequence"/>
</dbReference>
<dbReference type="EMBL" id="OCNF01000001">
    <property type="protein sequence ID" value="SOD64882.1"/>
    <property type="molecule type" value="Genomic_DNA"/>
</dbReference>
<evidence type="ECO:0000256" key="1">
    <source>
        <dbReference type="SAM" id="Phobius"/>
    </source>
</evidence>
<dbReference type="OrthoDB" id="8612030at2"/>